<reference evidence="1" key="1">
    <citation type="submission" date="2022-05" db="EMBL/GenBank/DDBJ databases">
        <title>The Musa troglodytarum L. genome provides insights into the mechanism of non-climacteric behaviour and enrichment of carotenoids.</title>
        <authorList>
            <person name="Wang J."/>
        </authorList>
    </citation>
    <scope>NUCLEOTIDE SEQUENCE</scope>
    <source>
        <tissue evidence="1">Leaf</tissue>
    </source>
</reference>
<sequence length="106" mass="12168">MAEACLRAVPPSLGSFLNSLLTFGYTTVGLLELFQRMLCEVEQETVKQKAMDLHSPRNNFAKVPITFEEVVKKEEWRKAMKEEIKQGSVPRSYFNDRNNLCTPTLQ</sequence>
<protein>
    <submittedName>
        <fullName evidence="1">Uncharacterized protein</fullName>
    </submittedName>
</protein>
<accession>A0A9E7F3D1</accession>
<dbReference type="Proteomes" id="UP001055439">
    <property type="component" value="Chromosome 2"/>
</dbReference>
<evidence type="ECO:0000313" key="1">
    <source>
        <dbReference type="EMBL" id="URD87847.1"/>
    </source>
</evidence>
<dbReference type="AlphaFoldDB" id="A0A9E7F3D1"/>
<dbReference type="EMBL" id="CP097504">
    <property type="protein sequence ID" value="URD87847.1"/>
    <property type="molecule type" value="Genomic_DNA"/>
</dbReference>
<organism evidence="1 2">
    <name type="scientific">Musa troglodytarum</name>
    <name type="common">fe'i banana</name>
    <dbReference type="NCBI Taxonomy" id="320322"/>
    <lineage>
        <taxon>Eukaryota</taxon>
        <taxon>Viridiplantae</taxon>
        <taxon>Streptophyta</taxon>
        <taxon>Embryophyta</taxon>
        <taxon>Tracheophyta</taxon>
        <taxon>Spermatophyta</taxon>
        <taxon>Magnoliopsida</taxon>
        <taxon>Liliopsida</taxon>
        <taxon>Zingiberales</taxon>
        <taxon>Musaceae</taxon>
        <taxon>Musa</taxon>
    </lineage>
</organism>
<gene>
    <name evidence="1" type="ORF">MUK42_30054</name>
</gene>
<keyword evidence="2" id="KW-1185">Reference proteome</keyword>
<proteinExistence type="predicted"/>
<evidence type="ECO:0000313" key="2">
    <source>
        <dbReference type="Proteomes" id="UP001055439"/>
    </source>
</evidence>
<name>A0A9E7F3D1_9LILI</name>